<dbReference type="GO" id="GO:0005506">
    <property type="term" value="F:iron ion binding"/>
    <property type="evidence" value="ECO:0007669"/>
    <property type="project" value="InterPro"/>
</dbReference>
<evidence type="ECO:0000313" key="10">
    <source>
        <dbReference type="Proteomes" id="UP000016568"/>
    </source>
</evidence>
<dbReference type="Pfam" id="PF00848">
    <property type="entry name" value="Ring_hydroxyl_A"/>
    <property type="match status" value="1"/>
</dbReference>
<keyword evidence="10" id="KW-1185">Reference proteome</keyword>
<keyword evidence="3" id="KW-0479">Metal-binding</keyword>
<proteinExistence type="predicted"/>
<dbReference type="CDD" id="cd08882">
    <property type="entry name" value="RHO_alpha_C_MupW-like"/>
    <property type="match status" value="1"/>
</dbReference>
<dbReference type="InterPro" id="IPR036922">
    <property type="entry name" value="Rieske_2Fe-2S_sf"/>
</dbReference>
<dbReference type="EMBL" id="BASZ01000007">
    <property type="protein sequence ID" value="GAD50055.1"/>
    <property type="molecule type" value="Genomic_DNA"/>
</dbReference>
<evidence type="ECO:0000256" key="7">
    <source>
        <dbReference type="SAM" id="MobiDB-lite"/>
    </source>
</evidence>
<dbReference type="PANTHER" id="PTHR43756">
    <property type="entry name" value="CHOLINE MONOOXYGENASE, CHLOROPLASTIC"/>
    <property type="match status" value="1"/>
</dbReference>
<dbReference type="CDD" id="cd03469">
    <property type="entry name" value="Rieske_RO_Alpha_N"/>
    <property type="match status" value="1"/>
</dbReference>
<dbReference type="GO" id="GO:0016491">
    <property type="term" value="F:oxidoreductase activity"/>
    <property type="evidence" value="ECO:0007669"/>
    <property type="project" value="UniProtKB-KW"/>
</dbReference>
<dbReference type="PRINTS" id="PR00090">
    <property type="entry name" value="RNGDIOXGNASE"/>
</dbReference>
<comment type="caution">
    <text evidence="9">The sequence shown here is derived from an EMBL/GenBank/DDBJ whole genome shotgun (WGS) entry which is preliminary data.</text>
</comment>
<dbReference type="GO" id="GO:0051537">
    <property type="term" value="F:2 iron, 2 sulfur cluster binding"/>
    <property type="evidence" value="ECO:0007669"/>
    <property type="project" value="UniProtKB-KW"/>
</dbReference>
<protein>
    <submittedName>
        <fullName evidence="9">Putative iron-sulfur protein</fullName>
    </submittedName>
</protein>
<comment type="cofactor">
    <cofactor evidence="1">
        <name>Fe cation</name>
        <dbReference type="ChEBI" id="CHEBI:24875"/>
    </cofactor>
</comment>
<keyword evidence="2" id="KW-0001">2Fe-2S</keyword>
<evidence type="ECO:0000313" key="9">
    <source>
        <dbReference type="EMBL" id="GAD50055.1"/>
    </source>
</evidence>
<dbReference type="eggNOG" id="COG4638">
    <property type="taxonomic scope" value="Bacteria"/>
</dbReference>
<dbReference type="Pfam" id="PF00355">
    <property type="entry name" value="Rieske"/>
    <property type="match status" value="1"/>
</dbReference>
<evidence type="ECO:0000256" key="1">
    <source>
        <dbReference type="ARBA" id="ARBA00001962"/>
    </source>
</evidence>
<evidence type="ECO:0000256" key="3">
    <source>
        <dbReference type="ARBA" id="ARBA00022723"/>
    </source>
</evidence>
<name>U2YMQ9_9SPHN</name>
<dbReference type="SUPFAM" id="SSF55961">
    <property type="entry name" value="Bet v1-like"/>
    <property type="match status" value="1"/>
</dbReference>
<dbReference type="Gene3D" id="3.90.380.10">
    <property type="entry name" value="Naphthalene 1,2-dioxygenase Alpha Subunit, Chain A, domain 1"/>
    <property type="match status" value="1"/>
</dbReference>
<dbReference type="Proteomes" id="UP000016568">
    <property type="component" value="Unassembled WGS sequence"/>
</dbReference>
<dbReference type="InterPro" id="IPR001663">
    <property type="entry name" value="Rng_hydr_dOase-A"/>
</dbReference>
<dbReference type="Gene3D" id="2.102.10.10">
    <property type="entry name" value="Rieske [2Fe-2S] iron-sulphur domain"/>
    <property type="match status" value="1"/>
</dbReference>
<evidence type="ECO:0000256" key="6">
    <source>
        <dbReference type="ARBA" id="ARBA00023014"/>
    </source>
</evidence>
<evidence type="ECO:0000256" key="4">
    <source>
        <dbReference type="ARBA" id="ARBA00023002"/>
    </source>
</evidence>
<dbReference type="RefSeq" id="WP_021690873.1">
    <property type="nucleotide sequence ID" value="NZ_BASZ01000007.1"/>
</dbReference>
<keyword evidence="5" id="KW-0408">Iron</keyword>
<reference evidence="9 10" key="1">
    <citation type="submission" date="2013-09" db="EMBL/GenBank/DDBJ databases">
        <title>Whole genome shotgun sequence of Novosphingobium tardaugens NBRC 16725.</title>
        <authorList>
            <person name="Isaki S."/>
            <person name="Hosoyama A."/>
            <person name="Tsuchikane K."/>
            <person name="Katsumata H."/>
            <person name="Ando Y."/>
            <person name="Yamazaki S."/>
            <person name="Fujita N."/>
        </authorList>
    </citation>
    <scope>NUCLEOTIDE SEQUENCE [LARGE SCALE GENOMIC DNA]</scope>
    <source>
        <strain evidence="9 10">NBRC 16725</strain>
    </source>
</reference>
<dbReference type="InterPro" id="IPR015879">
    <property type="entry name" value="Ring_hydroxy_dOase_asu_C_dom"/>
</dbReference>
<feature type="region of interest" description="Disordered" evidence="7">
    <location>
        <begin position="1"/>
        <end position="20"/>
    </location>
</feature>
<dbReference type="InterPro" id="IPR017941">
    <property type="entry name" value="Rieske_2Fe-2S"/>
</dbReference>
<dbReference type="SUPFAM" id="SSF50022">
    <property type="entry name" value="ISP domain"/>
    <property type="match status" value="1"/>
</dbReference>
<accession>U2YMQ9</accession>
<evidence type="ECO:0000256" key="2">
    <source>
        <dbReference type="ARBA" id="ARBA00022714"/>
    </source>
</evidence>
<organism evidence="9 10">
    <name type="scientific">Caenibius tardaugens NBRC 16725</name>
    <dbReference type="NCBI Taxonomy" id="1219035"/>
    <lineage>
        <taxon>Bacteria</taxon>
        <taxon>Pseudomonadati</taxon>
        <taxon>Pseudomonadota</taxon>
        <taxon>Alphaproteobacteria</taxon>
        <taxon>Sphingomonadales</taxon>
        <taxon>Erythrobacteraceae</taxon>
        <taxon>Caenibius</taxon>
    </lineage>
</organism>
<keyword evidence="6" id="KW-0411">Iron-sulfur</keyword>
<gene>
    <name evidence="9" type="ORF">NT2_07_00550</name>
</gene>
<feature type="domain" description="Rieske" evidence="8">
    <location>
        <begin position="67"/>
        <end position="174"/>
    </location>
</feature>
<evidence type="ECO:0000256" key="5">
    <source>
        <dbReference type="ARBA" id="ARBA00023004"/>
    </source>
</evidence>
<sequence length="458" mass="51126">MPQERGPVPRCPGPSTRDILTSDPVPAPALLDESGVDFLGEADLPMDAYLSEAFHREEIDKVWKRTWQMAARTEVLREAGSCIVYDIGDASALVVRGRDGGLRAFVNSCPHRGTRLFDADGKTLRIRCPFHGLSWTLDGKVDKWPGSWDFRHVDPEDFALDAIAVAEWNGFVFINFAADAIPLADYLEDLPAHFARWPLDQRYTAAHVSKVMDCNWKIALEAFLETFHVVGLHPESLPFFGDASSQYDVWEGQRHYSRMINPSGVISPHLSTEPAPERVLAAAARFGLCSGDPLEQGETPRGRIAGDILRLNKERLGVDLSHYSTSELVDVIEYYLFPNLVLFGGFNSPLTYRARPCGDDPNRCLFEVWLLLPFAEGATPPPPAPLRALGPDERFSDVPELSYFGPVIDQDADAMPLVQRGMRSSRKRAITLGNYQEIRIRHMRQTLNAYLGRPIAPA</sequence>
<dbReference type="AlphaFoldDB" id="U2YMQ9"/>
<dbReference type="PROSITE" id="PS51296">
    <property type="entry name" value="RIESKE"/>
    <property type="match status" value="1"/>
</dbReference>
<dbReference type="PANTHER" id="PTHR43756:SF5">
    <property type="entry name" value="CHOLINE MONOOXYGENASE, CHLOROPLASTIC"/>
    <property type="match status" value="1"/>
</dbReference>
<keyword evidence="4" id="KW-0560">Oxidoreductase</keyword>
<evidence type="ECO:0000259" key="8">
    <source>
        <dbReference type="PROSITE" id="PS51296"/>
    </source>
</evidence>